<protein>
    <submittedName>
        <fullName evidence="1">Uncharacterized protein</fullName>
    </submittedName>
</protein>
<name>A0A6J5T7Y3_9CAUD</name>
<sequence length="70" mass="8317">MRLLATLERKGVVVKIYRDVEYNEYNVKLYLLGMFIEDSTYFTDDRGDAFGTADEIFKFYNNQIVVQYDV</sequence>
<dbReference type="EMBL" id="LR797523">
    <property type="protein sequence ID" value="CAB4222617.1"/>
    <property type="molecule type" value="Genomic_DNA"/>
</dbReference>
<accession>A0A6J5T7Y3</accession>
<evidence type="ECO:0000313" key="1">
    <source>
        <dbReference type="EMBL" id="CAB4222617.1"/>
    </source>
</evidence>
<organism evidence="1">
    <name type="scientific">uncultured Caudovirales phage</name>
    <dbReference type="NCBI Taxonomy" id="2100421"/>
    <lineage>
        <taxon>Viruses</taxon>
        <taxon>Duplodnaviria</taxon>
        <taxon>Heunggongvirae</taxon>
        <taxon>Uroviricota</taxon>
        <taxon>Caudoviricetes</taxon>
        <taxon>Peduoviridae</taxon>
        <taxon>Maltschvirus</taxon>
        <taxon>Maltschvirus maltsch</taxon>
    </lineage>
</organism>
<gene>
    <name evidence="1" type="ORF">UFOVP1655_153</name>
</gene>
<reference evidence="1" key="1">
    <citation type="submission" date="2020-05" db="EMBL/GenBank/DDBJ databases">
        <authorList>
            <person name="Chiriac C."/>
            <person name="Salcher M."/>
            <person name="Ghai R."/>
            <person name="Kavagutti S V."/>
        </authorList>
    </citation>
    <scope>NUCLEOTIDE SEQUENCE</scope>
</reference>
<proteinExistence type="predicted"/>